<dbReference type="InterPro" id="IPR038300">
    <property type="entry name" value="SASP_sf_alpha/beta"/>
</dbReference>
<dbReference type="PANTHER" id="PTHR36107:SF1">
    <property type="entry name" value="SMALL, ACID-SOLUBLE SPORE PROTEIN A"/>
    <property type="match status" value="1"/>
</dbReference>
<gene>
    <name evidence="1" type="ORF">IMF26_10075</name>
</gene>
<organism evidence="1">
    <name type="scientific">Candidatus Fermentithermobacillus carboniphilus</name>
    <dbReference type="NCBI Taxonomy" id="3085328"/>
    <lineage>
        <taxon>Bacteria</taxon>
        <taxon>Bacillati</taxon>
        <taxon>Bacillota</taxon>
        <taxon>Candidatus Fermentithermobacillia</taxon>
        <taxon>Candidatus Fermentithermobacillales</taxon>
        <taxon>Candidatus Fermentithermobacillaceae</taxon>
        <taxon>Candidatus Fermentithermobacillus</taxon>
    </lineage>
</organism>
<dbReference type="KEGG" id="fcz:IMF26_10075"/>
<evidence type="ECO:0000313" key="1">
    <source>
        <dbReference type="EMBL" id="QUL98352.1"/>
    </source>
</evidence>
<dbReference type="Gene3D" id="6.10.10.80">
    <property type="entry name" value="Small, acid-soluble spore protein, alpha/beta type-like"/>
    <property type="match status" value="1"/>
</dbReference>
<reference evidence="1" key="1">
    <citation type="submission" date="2020-10" db="EMBL/GenBank/DDBJ databases">
        <authorList>
            <person name="Kadnikov V."/>
            <person name="Beletsky A.V."/>
            <person name="Mardanov A.V."/>
            <person name="Karnachuk O.V."/>
            <person name="Ravin N.V."/>
        </authorList>
    </citation>
    <scope>NUCLEOTIDE SEQUENCE</scope>
    <source>
        <strain evidence="1">Bu02</strain>
    </source>
</reference>
<dbReference type="InterPro" id="IPR001448">
    <property type="entry name" value="SASP_alpha/beta-type"/>
</dbReference>
<reference evidence="1" key="2">
    <citation type="journal article" date="2023" name="Biology">
        <title>Prokaryotic Life Associated with Coal-Fire Gas Vents Revealed by Metagenomics.</title>
        <authorList>
            <person name="Kadnikov V.V."/>
            <person name="Mardanov A.V."/>
            <person name="Beletsky A.V."/>
            <person name="Karnachuk O.V."/>
            <person name="Ravin N.V."/>
        </authorList>
    </citation>
    <scope>NUCLEOTIDE SEQUENCE</scope>
    <source>
        <strain evidence="1">Bu02</strain>
    </source>
</reference>
<dbReference type="AlphaFoldDB" id="A0AAT9LB74"/>
<proteinExistence type="predicted"/>
<dbReference type="Pfam" id="PF00269">
    <property type="entry name" value="SASP"/>
    <property type="match status" value="1"/>
</dbReference>
<dbReference type="GO" id="GO:0006265">
    <property type="term" value="P:DNA topological change"/>
    <property type="evidence" value="ECO:0007669"/>
    <property type="project" value="InterPro"/>
</dbReference>
<dbReference type="PANTHER" id="PTHR36107">
    <property type="entry name" value="SMALL, ACID-SOLUBLE SPORE PROTEIN A"/>
    <property type="match status" value="1"/>
</dbReference>
<sequence length="87" mass="9323">MGSGQRSNTVVVPQARPALDAFRNEIANELGIQPPGDYWGDIPSRTCGAVGGHMVRRMIELAEQSLSQGRFPVGGAAQQAGQQTRFQ</sequence>
<name>A0AAT9LB74_9FIRM</name>
<dbReference type="InterPro" id="IPR050847">
    <property type="entry name" value="SASP_DNA-binding"/>
</dbReference>
<accession>A0AAT9LB74</accession>
<dbReference type="GO" id="GO:0003690">
    <property type="term" value="F:double-stranded DNA binding"/>
    <property type="evidence" value="ECO:0007669"/>
    <property type="project" value="InterPro"/>
</dbReference>
<protein>
    <submittedName>
        <fullName evidence="1">Alpha/beta-type small acid-soluble spore protein</fullName>
    </submittedName>
</protein>
<dbReference type="EMBL" id="CP062796">
    <property type="protein sequence ID" value="QUL98352.1"/>
    <property type="molecule type" value="Genomic_DNA"/>
</dbReference>